<reference evidence="6" key="1">
    <citation type="submission" date="2018-12" db="EMBL/GenBank/DDBJ databases">
        <title>Tengunoibacter tsumagoiensis gen. nov., sp. nov., Dictyobacter kobayashii sp. nov., D. alpinus sp. nov., and D. joshuensis sp. nov. and description of Dictyobacteraceae fam. nov. within the order Ktedonobacterales isolated from Tengu-no-mugimeshi.</title>
        <authorList>
            <person name="Wang C.M."/>
            <person name="Zheng Y."/>
            <person name="Sakai Y."/>
            <person name="Toyoda A."/>
            <person name="Minakuchi Y."/>
            <person name="Abe K."/>
            <person name="Yokota A."/>
            <person name="Yabe S."/>
        </authorList>
    </citation>
    <scope>NUCLEOTIDE SEQUENCE [LARGE SCALE GENOMIC DNA]</scope>
    <source>
        <strain evidence="6">Uno11</strain>
    </source>
</reference>
<dbReference type="PANTHER" id="PTHR44943:SF8">
    <property type="entry name" value="TPR REPEAT-CONTAINING PROTEIN MJ0263"/>
    <property type="match status" value="1"/>
</dbReference>
<feature type="repeat" description="TPR" evidence="3">
    <location>
        <begin position="299"/>
        <end position="332"/>
    </location>
</feature>
<dbReference type="InterPro" id="IPR051685">
    <property type="entry name" value="Ycf3/AcsC/BcsC/TPR_MFPF"/>
</dbReference>
<comment type="caution">
    <text evidence="5">The sequence shown here is derived from an EMBL/GenBank/DDBJ whole genome shotgun (WGS) entry which is preliminary data.</text>
</comment>
<dbReference type="RefSeq" id="WP_126552375.1">
    <property type="nucleotide sequence ID" value="NZ_BIFS01000001.1"/>
</dbReference>
<dbReference type="OrthoDB" id="165080at2"/>
<organism evidence="5 6">
    <name type="scientific">Dictyobacter kobayashii</name>
    <dbReference type="NCBI Taxonomy" id="2014872"/>
    <lineage>
        <taxon>Bacteria</taxon>
        <taxon>Bacillati</taxon>
        <taxon>Chloroflexota</taxon>
        <taxon>Ktedonobacteria</taxon>
        <taxon>Ktedonobacterales</taxon>
        <taxon>Dictyobacteraceae</taxon>
        <taxon>Dictyobacter</taxon>
    </lineage>
</organism>
<dbReference type="InterPro" id="IPR000157">
    <property type="entry name" value="TIR_dom"/>
</dbReference>
<feature type="repeat" description="TPR" evidence="3">
    <location>
        <begin position="190"/>
        <end position="223"/>
    </location>
</feature>
<dbReference type="PROSITE" id="PS50104">
    <property type="entry name" value="TIR"/>
    <property type="match status" value="1"/>
</dbReference>
<dbReference type="PANTHER" id="PTHR44943">
    <property type="entry name" value="CELLULOSE SYNTHASE OPERON PROTEIN C"/>
    <property type="match status" value="1"/>
</dbReference>
<keyword evidence="6" id="KW-1185">Reference proteome</keyword>
<dbReference type="Pfam" id="PF13414">
    <property type="entry name" value="TPR_11"/>
    <property type="match status" value="1"/>
</dbReference>
<dbReference type="SUPFAM" id="SSF48452">
    <property type="entry name" value="TPR-like"/>
    <property type="match status" value="1"/>
</dbReference>
<dbReference type="EMBL" id="BIFS01000001">
    <property type="protein sequence ID" value="GCE20752.1"/>
    <property type="molecule type" value="Genomic_DNA"/>
</dbReference>
<dbReference type="PROSITE" id="PS50005">
    <property type="entry name" value="TPR"/>
    <property type="match status" value="4"/>
</dbReference>
<evidence type="ECO:0000259" key="4">
    <source>
        <dbReference type="PROSITE" id="PS50104"/>
    </source>
</evidence>
<dbReference type="Gene3D" id="1.25.40.10">
    <property type="entry name" value="Tetratricopeptide repeat domain"/>
    <property type="match status" value="3"/>
</dbReference>
<proteinExistence type="predicted"/>
<keyword evidence="2 3" id="KW-0802">TPR repeat</keyword>
<dbReference type="Pfam" id="PF13432">
    <property type="entry name" value="TPR_16"/>
    <property type="match status" value="1"/>
</dbReference>
<dbReference type="Pfam" id="PF00515">
    <property type="entry name" value="TPR_1"/>
    <property type="match status" value="1"/>
</dbReference>
<dbReference type="SMART" id="SM00255">
    <property type="entry name" value="TIR"/>
    <property type="match status" value="1"/>
</dbReference>
<name>A0A402ANT6_9CHLR</name>
<gene>
    <name evidence="5" type="ORF">KDK_45520</name>
</gene>
<sequence length="418" mass="47516">MTAGTDPLKLFYCYAREDKVFRDDLDRHLSGLKREGLLTTWHDLMITAGEEWEDAINTHLNEADIIALLISPHFMASDYCYGKEMARALQRHERGEARVMPILIRPVDWTNAPFSKINLLPSNAIAVTRWEDRDSAFEDAGRGIRAVVEKLVERFKQKELQNSKKQATLIQYNENLALCEEAIRNDPTDAVAHGAKGYVLVELDRMQEALDPLDEAIRLDPTYASAYFNKGKALAVLGRLDEALVTLNKSIRLTRLRESDSWKMPIIYQTKAYVLSALSRNEEALMAFQETIRRDPTVSTSHSGISAVFYALNRFEEALKTAEEALRIDPDNTAAYRHKGNALLKLERYKEAVAAFDRFIYIDQTSAEVYNNKGVALALQGQLQEALTTYDKAIQLDPTNAGMKQRRQYIIDALYNND</sequence>
<evidence type="ECO:0000256" key="3">
    <source>
        <dbReference type="PROSITE-ProRule" id="PRU00339"/>
    </source>
</evidence>
<accession>A0A402ANT6</accession>
<evidence type="ECO:0000313" key="5">
    <source>
        <dbReference type="EMBL" id="GCE20752.1"/>
    </source>
</evidence>
<dbReference type="InterPro" id="IPR019734">
    <property type="entry name" value="TPR_rpt"/>
</dbReference>
<feature type="domain" description="TIR" evidence="4">
    <location>
        <begin position="6"/>
        <end position="148"/>
    </location>
</feature>
<dbReference type="InterPro" id="IPR035897">
    <property type="entry name" value="Toll_tir_struct_dom_sf"/>
</dbReference>
<evidence type="ECO:0000256" key="1">
    <source>
        <dbReference type="ARBA" id="ARBA00022737"/>
    </source>
</evidence>
<evidence type="ECO:0000256" key="2">
    <source>
        <dbReference type="ARBA" id="ARBA00022803"/>
    </source>
</evidence>
<feature type="repeat" description="TPR" evidence="3">
    <location>
        <begin position="333"/>
        <end position="366"/>
    </location>
</feature>
<dbReference type="Pfam" id="PF13676">
    <property type="entry name" value="TIR_2"/>
    <property type="match status" value="1"/>
</dbReference>
<feature type="repeat" description="TPR" evidence="3">
    <location>
        <begin position="367"/>
        <end position="400"/>
    </location>
</feature>
<dbReference type="Gene3D" id="3.40.50.10140">
    <property type="entry name" value="Toll/interleukin-1 receptor homology (TIR) domain"/>
    <property type="match status" value="1"/>
</dbReference>
<dbReference type="InterPro" id="IPR011990">
    <property type="entry name" value="TPR-like_helical_dom_sf"/>
</dbReference>
<dbReference type="GO" id="GO:0007165">
    <property type="term" value="P:signal transduction"/>
    <property type="evidence" value="ECO:0007669"/>
    <property type="project" value="InterPro"/>
</dbReference>
<dbReference type="SUPFAM" id="SSF52200">
    <property type="entry name" value="Toll/Interleukin receptor TIR domain"/>
    <property type="match status" value="1"/>
</dbReference>
<dbReference type="AlphaFoldDB" id="A0A402ANT6"/>
<keyword evidence="1" id="KW-0677">Repeat</keyword>
<dbReference type="SMART" id="SM00028">
    <property type="entry name" value="TPR"/>
    <property type="match status" value="6"/>
</dbReference>
<dbReference type="PROSITE" id="PS50293">
    <property type="entry name" value="TPR_REGION"/>
    <property type="match status" value="1"/>
</dbReference>
<dbReference type="Proteomes" id="UP000287188">
    <property type="component" value="Unassembled WGS sequence"/>
</dbReference>
<protein>
    <recommendedName>
        <fullName evidence="4">TIR domain-containing protein</fullName>
    </recommendedName>
</protein>
<evidence type="ECO:0000313" key="6">
    <source>
        <dbReference type="Proteomes" id="UP000287188"/>
    </source>
</evidence>